<dbReference type="GO" id="GO:0016747">
    <property type="term" value="F:acyltransferase activity, transferring groups other than amino-acyl groups"/>
    <property type="evidence" value="ECO:0007669"/>
    <property type="project" value="InterPro"/>
</dbReference>
<dbReference type="EMBL" id="DVNK01000027">
    <property type="protein sequence ID" value="HIU46368.1"/>
    <property type="molecule type" value="Genomic_DNA"/>
</dbReference>
<dbReference type="SUPFAM" id="SSF55729">
    <property type="entry name" value="Acyl-CoA N-acyltransferases (Nat)"/>
    <property type="match status" value="1"/>
</dbReference>
<reference evidence="2" key="1">
    <citation type="submission" date="2020-10" db="EMBL/GenBank/DDBJ databases">
        <authorList>
            <person name="Gilroy R."/>
        </authorList>
    </citation>
    <scope>NUCLEOTIDE SEQUENCE</scope>
    <source>
        <strain evidence="2">ChiSxjej2B14-8506</strain>
    </source>
</reference>
<dbReference type="AlphaFoldDB" id="A0A9D1LQT8"/>
<evidence type="ECO:0000313" key="2">
    <source>
        <dbReference type="EMBL" id="HIU46368.1"/>
    </source>
</evidence>
<gene>
    <name evidence="2" type="ORF">IAC59_03810</name>
</gene>
<dbReference type="InterPro" id="IPR000182">
    <property type="entry name" value="GNAT_dom"/>
</dbReference>
<protein>
    <submittedName>
        <fullName evidence="2">GNAT family N-acetyltransferase</fullName>
    </submittedName>
</protein>
<proteinExistence type="predicted"/>
<sequence length="159" mass="18115">MRIQLNARTPDDVKTYFERTNDPDIDRMLPRSVFTQEAAMANYNASLLPGATSFGRTIYVDGRYVGDIWIYCIDASAQPQCMLSFCIFDKSCWGRGVATHALDMFLLEVAHRYPLINSVGAFTYNHNRASRRVLEKNSFALADSFEEGGVPSCYYERRL</sequence>
<dbReference type="InterPro" id="IPR016181">
    <property type="entry name" value="Acyl_CoA_acyltransferase"/>
</dbReference>
<feature type="domain" description="N-acetyltransferase" evidence="1">
    <location>
        <begin position="3"/>
        <end position="159"/>
    </location>
</feature>
<organism evidence="2 3">
    <name type="scientific">Candidatus Fimadaptatus faecigallinarum</name>
    <dbReference type="NCBI Taxonomy" id="2840814"/>
    <lineage>
        <taxon>Bacteria</taxon>
        <taxon>Bacillati</taxon>
        <taxon>Bacillota</taxon>
        <taxon>Clostridia</taxon>
        <taxon>Eubacteriales</taxon>
        <taxon>Candidatus Fimadaptatus</taxon>
    </lineage>
</organism>
<dbReference type="PROSITE" id="PS51186">
    <property type="entry name" value="GNAT"/>
    <property type="match status" value="1"/>
</dbReference>
<accession>A0A9D1LQT8</accession>
<dbReference type="Pfam" id="PF13302">
    <property type="entry name" value="Acetyltransf_3"/>
    <property type="match status" value="1"/>
</dbReference>
<dbReference type="Proteomes" id="UP000824123">
    <property type="component" value="Unassembled WGS sequence"/>
</dbReference>
<evidence type="ECO:0000313" key="3">
    <source>
        <dbReference type="Proteomes" id="UP000824123"/>
    </source>
</evidence>
<dbReference type="PANTHER" id="PTHR43792">
    <property type="entry name" value="GNAT FAMILY, PUTATIVE (AFU_ORTHOLOGUE AFUA_3G00765)-RELATED-RELATED"/>
    <property type="match status" value="1"/>
</dbReference>
<dbReference type="InterPro" id="IPR051531">
    <property type="entry name" value="N-acetyltransferase"/>
</dbReference>
<dbReference type="PANTHER" id="PTHR43792:SF16">
    <property type="entry name" value="N-ACETYLTRANSFERASE DOMAIN-CONTAINING PROTEIN"/>
    <property type="match status" value="1"/>
</dbReference>
<evidence type="ECO:0000259" key="1">
    <source>
        <dbReference type="PROSITE" id="PS51186"/>
    </source>
</evidence>
<dbReference type="Gene3D" id="3.40.630.30">
    <property type="match status" value="1"/>
</dbReference>
<reference evidence="2" key="2">
    <citation type="journal article" date="2021" name="PeerJ">
        <title>Extensive microbial diversity within the chicken gut microbiome revealed by metagenomics and culture.</title>
        <authorList>
            <person name="Gilroy R."/>
            <person name="Ravi A."/>
            <person name="Getino M."/>
            <person name="Pursley I."/>
            <person name="Horton D.L."/>
            <person name="Alikhan N.F."/>
            <person name="Baker D."/>
            <person name="Gharbi K."/>
            <person name="Hall N."/>
            <person name="Watson M."/>
            <person name="Adriaenssens E.M."/>
            <person name="Foster-Nyarko E."/>
            <person name="Jarju S."/>
            <person name="Secka A."/>
            <person name="Antonio M."/>
            <person name="Oren A."/>
            <person name="Chaudhuri R.R."/>
            <person name="La Ragione R."/>
            <person name="Hildebrand F."/>
            <person name="Pallen M.J."/>
        </authorList>
    </citation>
    <scope>NUCLEOTIDE SEQUENCE</scope>
    <source>
        <strain evidence="2">ChiSxjej2B14-8506</strain>
    </source>
</reference>
<comment type="caution">
    <text evidence="2">The sequence shown here is derived from an EMBL/GenBank/DDBJ whole genome shotgun (WGS) entry which is preliminary data.</text>
</comment>
<name>A0A9D1LQT8_9FIRM</name>